<dbReference type="SUPFAM" id="SSF51735">
    <property type="entry name" value="NAD(P)-binding Rossmann-fold domains"/>
    <property type="match status" value="1"/>
</dbReference>
<reference evidence="5 6" key="1">
    <citation type="journal article" date="2018" name="Genome Biol. Evol.">
        <title>Multiple Roots of Fruiting Body Formation in Amoebozoa.</title>
        <authorList>
            <person name="Hillmann F."/>
            <person name="Forbes G."/>
            <person name="Novohradska S."/>
            <person name="Ferling I."/>
            <person name="Riege K."/>
            <person name="Groth M."/>
            <person name="Westermann M."/>
            <person name="Marz M."/>
            <person name="Spaller T."/>
            <person name="Winckler T."/>
            <person name="Schaap P."/>
            <person name="Glockner G."/>
        </authorList>
    </citation>
    <scope>NUCLEOTIDE SEQUENCE [LARGE SCALE GENOMIC DNA]</scope>
    <source>
        <strain evidence="5 6">Jena</strain>
    </source>
</reference>
<name>A0A2P6NWE7_9EUKA</name>
<evidence type="ECO:0000256" key="3">
    <source>
        <dbReference type="ARBA" id="ARBA00023002"/>
    </source>
</evidence>
<evidence type="ECO:0000256" key="2">
    <source>
        <dbReference type="ARBA" id="ARBA00022857"/>
    </source>
</evidence>
<dbReference type="GO" id="GO:0005829">
    <property type="term" value="C:cytosol"/>
    <property type="evidence" value="ECO:0007669"/>
    <property type="project" value="TreeGrafter"/>
</dbReference>
<dbReference type="Proteomes" id="UP000241769">
    <property type="component" value="Unassembled WGS sequence"/>
</dbReference>
<dbReference type="InterPro" id="IPR020904">
    <property type="entry name" value="Sc_DH/Rdtase_CS"/>
</dbReference>
<evidence type="ECO:0000256" key="4">
    <source>
        <dbReference type="SAM" id="Phobius"/>
    </source>
</evidence>
<evidence type="ECO:0000313" key="6">
    <source>
        <dbReference type="Proteomes" id="UP000241769"/>
    </source>
</evidence>
<dbReference type="InterPro" id="IPR002347">
    <property type="entry name" value="SDR_fam"/>
</dbReference>
<keyword evidence="6" id="KW-1185">Reference proteome</keyword>
<dbReference type="STRING" id="1890364.A0A2P6NWE7"/>
<dbReference type="FunCoup" id="A0A2P6NWE7">
    <property type="interactions" value="1"/>
</dbReference>
<dbReference type="InParanoid" id="A0A2P6NWE7"/>
<comment type="caution">
    <text evidence="5">The sequence shown here is derived from an EMBL/GenBank/DDBJ whole genome shotgun (WGS) entry which is preliminary data.</text>
</comment>
<comment type="similarity">
    <text evidence="1">Belongs to the short-chain dehydrogenases/reductases (SDR) family.</text>
</comment>
<evidence type="ECO:0000256" key="1">
    <source>
        <dbReference type="ARBA" id="ARBA00006484"/>
    </source>
</evidence>
<dbReference type="PRINTS" id="PR00081">
    <property type="entry name" value="GDHRDH"/>
</dbReference>
<dbReference type="OrthoDB" id="1933717at2759"/>
<keyword evidence="4" id="KW-1133">Transmembrane helix</keyword>
<dbReference type="GO" id="GO:0016491">
    <property type="term" value="F:oxidoreductase activity"/>
    <property type="evidence" value="ECO:0007669"/>
    <property type="project" value="UniProtKB-KW"/>
</dbReference>
<dbReference type="NCBIfam" id="NF004825">
    <property type="entry name" value="PRK06181.1"/>
    <property type="match status" value="1"/>
</dbReference>
<keyword evidence="4" id="KW-0472">Membrane</keyword>
<keyword evidence="4" id="KW-0812">Transmembrane</keyword>
<sequence>MTTTAVLIENTLSLLDWVLTPAVLSTLLAVVISISFFAVYAVLLTSRGRSFKGKVVVITGCSSGIGEELAYKYAKHGSKLVLAARRLDKLQSIVDQCNALGAVATAVATDVTKEEECSHLIEEAVRLYNGLDLLILNAGQGCLMKVSDMTDTKPLRAAMEVNFWGCVYPTIKALPHLRKAGGAICVISSLASILPTPRRALYGATKSAVNIFFGSLRSEEPTLHVTIVCPGFVMTEFHQNSFAAAGGPPKRKMGSFMTPKECASQIVRAVAEGKREHIMSSSGRLGNRLRPFFPGAVDRFSASHAEKSILKEE</sequence>
<dbReference type="Gene3D" id="3.40.50.720">
    <property type="entry name" value="NAD(P)-binding Rossmann-like Domain"/>
    <property type="match status" value="1"/>
</dbReference>
<dbReference type="PANTHER" id="PTHR43391:SF14">
    <property type="entry name" value="DEHYDROGENASE_REDUCTASE SDR FAMILY PROTEIN 7-LIKE"/>
    <property type="match status" value="1"/>
</dbReference>
<organism evidence="5 6">
    <name type="scientific">Planoprotostelium fungivorum</name>
    <dbReference type="NCBI Taxonomy" id="1890364"/>
    <lineage>
        <taxon>Eukaryota</taxon>
        <taxon>Amoebozoa</taxon>
        <taxon>Evosea</taxon>
        <taxon>Variosea</taxon>
        <taxon>Cavosteliida</taxon>
        <taxon>Cavosteliaceae</taxon>
        <taxon>Planoprotostelium</taxon>
    </lineage>
</organism>
<proteinExistence type="inferred from homology"/>
<dbReference type="Pfam" id="PF00106">
    <property type="entry name" value="adh_short"/>
    <property type="match status" value="1"/>
</dbReference>
<protein>
    <submittedName>
        <fullName evidence="5">Short-chain dehydrogenase/reductase family protein</fullName>
    </submittedName>
</protein>
<dbReference type="EMBL" id="MDYQ01000012">
    <property type="protein sequence ID" value="PRP88281.1"/>
    <property type="molecule type" value="Genomic_DNA"/>
</dbReference>
<dbReference type="PROSITE" id="PS00061">
    <property type="entry name" value="ADH_SHORT"/>
    <property type="match status" value="1"/>
</dbReference>
<keyword evidence="3" id="KW-0560">Oxidoreductase</keyword>
<feature type="transmembrane region" description="Helical" evidence="4">
    <location>
        <begin position="22"/>
        <end position="44"/>
    </location>
</feature>
<dbReference type="AlphaFoldDB" id="A0A2P6NWE7"/>
<evidence type="ECO:0000313" key="5">
    <source>
        <dbReference type="EMBL" id="PRP88281.1"/>
    </source>
</evidence>
<keyword evidence="2" id="KW-0521">NADP</keyword>
<dbReference type="PANTHER" id="PTHR43391">
    <property type="entry name" value="RETINOL DEHYDROGENASE-RELATED"/>
    <property type="match status" value="1"/>
</dbReference>
<dbReference type="InterPro" id="IPR036291">
    <property type="entry name" value="NAD(P)-bd_dom_sf"/>
</dbReference>
<gene>
    <name evidence="5" type="ORF">PROFUN_03390</name>
</gene>
<accession>A0A2P6NWE7</accession>